<dbReference type="KEGG" id="span:AWL63_04535"/>
<dbReference type="Pfam" id="PF12740">
    <property type="entry name" value="PETase"/>
    <property type="match status" value="1"/>
</dbReference>
<evidence type="ECO:0000313" key="4">
    <source>
        <dbReference type="Proteomes" id="UP000094256"/>
    </source>
</evidence>
<dbReference type="Gene3D" id="3.40.50.1820">
    <property type="entry name" value="alpha/beta hydrolase"/>
    <property type="match status" value="1"/>
</dbReference>
<evidence type="ECO:0000313" key="3">
    <source>
        <dbReference type="EMBL" id="AOH86518.1"/>
    </source>
</evidence>
<dbReference type="EMBL" id="CP014168">
    <property type="protein sequence ID" value="AOH86518.1"/>
    <property type="molecule type" value="Genomic_DNA"/>
</dbReference>
<feature type="compositionally biased region" description="Pro residues" evidence="1">
    <location>
        <begin position="91"/>
        <end position="105"/>
    </location>
</feature>
<dbReference type="STRING" id="1560345.AWL63_04535"/>
<dbReference type="PANTHER" id="PTHR33428">
    <property type="entry name" value="CHLOROPHYLLASE-2, CHLOROPLASTIC"/>
    <property type="match status" value="1"/>
</dbReference>
<dbReference type="InterPro" id="IPR041127">
    <property type="entry name" value="PET_hydrolase/cutinase-like"/>
</dbReference>
<accession>A0A1B3ZGF9</accession>
<dbReference type="InterPro" id="IPR029058">
    <property type="entry name" value="AB_hydrolase_fold"/>
</dbReference>
<proteinExistence type="predicted"/>
<dbReference type="PANTHER" id="PTHR33428:SF14">
    <property type="entry name" value="CARBOXYLESTERASE TYPE B DOMAIN-CONTAINING PROTEIN"/>
    <property type="match status" value="1"/>
</dbReference>
<evidence type="ECO:0000256" key="1">
    <source>
        <dbReference type="SAM" id="MobiDB-lite"/>
    </source>
</evidence>
<dbReference type="Proteomes" id="UP000094256">
    <property type="component" value="Chromosome"/>
</dbReference>
<dbReference type="OrthoDB" id="9812672at2"/>
<feature type="domain" description="PET hydrolase/cutinase-like" evidence="2">
    <location>
        <begin position="111"/>
        <end position="168"/>
    </location>
</feature>
<protein>
    <recommendedName>
        <fullName evidence="2">PET hydrolase/cutinase-like domain-containing protein</fullName>
    </recommendedName>
</protein>
<evidence type="ECO:0000259" key="2">
    <source>
        <dbReference type="Pfam" id="PF12740"/>
    </source>
</evidence>
<feature type="region of interest" description="Disordered" evidence="1">
    <location>
        <begin position="1"/>
        <end position="23"/>
    </location>
</feature>
<gene>
    <name evidence="3" type="ORF">AWL63_04535</name>
</gene>
<name>A0A1B3ZGF9_9SPHN</name>
<sequence length="290" mass="30717">MRAAQRAYDAKPDTRGTGPYPAAKLTDPGLPDHVLYRPSDLAAMGARKLGVVVWGNGACSDDGASARLHLAEIASHGYLVIAPGTIKSGPGAPPPSEVEAPPPPGQLGVKTSSAQVSAGLDWALAENARKGSPLYGRIDPKMLAVSGHSCGGLQALQIAVDPRIRAVIIHNSGVFKDNANPIRGMTIAKSELKKLHTPVLYIMGGPTDIAWPNGNDDFDKIDTVPVAIASLDVGHGGTFQDDNGGRVTQVDVAWLAWQLRHDAAAARWFKGSDCRLCTDSQWTLRKKRID</sequence>
<organism evidence="3 4">
    <name type="scientific">Sphingomonas panacis</name>
    <dbReference type="NCBI Taxonomy" id="1560345"/>
    <lineage>
        <taxon>Bacteria</taxon>
        <taxon>Pseudomonadati</taxon>
        <taxon>Pseudomonadota</taxon>
        <taxon>Alphaproteobacteria</taxon>
        <taxon>Sphingomonadales</taxon>
        <taxon>Sphingomonadaceae</taxon>
        <taxon>Sphingomonas</taxon>
    </lineage>
</organism>
<feature type="region of interest" description="Disordered" evidence="1">
    <location>
        <begin position="86"/>
        <end position="110"/>
    </location>
</feature>
<keyword evidence="4" id="KW-1185">Reference proteome</keyword>
<dbReference type="SUPFAM" id="SSF53474">
    <property type="entry name" value="alpha/beta-Hydrolases"/>
    <property type="match status" value="1"/>
</dbReference>
<reference evidence="3 4" key="1">
    <citation type="submission" date="2016-01" db="EMBL/GenBank/DDBJ databases">
        <title>Complete genome and mega plasmid sequence of Sphingomonas panacis DCY99 elicits systemic resistance in rice to Xanthomonas oryzae.</title>
        <authorList>
            <person name="Kim Y.J."/>
            <person name="Yang D.C."/>
            <person name="Sing P."/>
        </authorList>
    </citation>
    <scope>NUCLEOTIDE SEQUENCE [LARGE SCALE GENOMIC DNA]</scope>
    <source>
        <strain evidence="3 4">DCY99</strain>
    </source>
</reference>
<dbReference type="AlphaFoldDB" id="A0A1B3ZGF9"/>